<dbReference type="SUPFAM" id="SSF47819">
    <property type="entry name" value="HRDC-like"/>
    <property type="match status" value="1"/>
</dbReference>
<dbReference type="SMART" id="SM00657">
    <property type="entry name" value="RPOL4c"/>
    <property type="match status" value="1"/>
</dbReference>
<protein>
    <submittedName>
        <fullName evidence="5">DNA-directed RNA polymerase ii subunit rpb4</fullName>
    </submittedName>
</protein>
<evidence type="ECO:0000259" key="4">
    <source>
        <dbReference type="SMART" id="SM00657"/>
    </source>
</evidence>
<dbReference type="EMBL" id="JAPDFW010000063">
    <property type="protein sequence ID" value="KAJ5075872.1"/>
    <property type="molecule type" value="Genomic_DNA"/>
</dbReference>
<comment type="subcellular location">
    <subcellularLocation>
        <location evidence="1">Nucleus</location>
    </subcellularLocation>
</comment>
<gene>
    <name evidence="5" type="ORF">M0811_06734</name>
</gene>
<dbReference type="InterPro" id="IPR005574">
    <property type="entry name" value="Rpb4/RPC9"/>
</dbReference>
<dbReference type="GO" id="GO:0005634">
    <property type="term" value="C:nucleus"/>
    <property type="evidence" value="ECO:0007669"/>
    <property type="project" value="UniProtKB-SubCell"/>
</dbReference>
<proteinExistence type="inferred from homology"/>
<dbReference type="InterPro" id="IPR038324">
    <property type="entry name" value="Rpb4/RPC9_sf"/>
</dbReference>
<dbReference type="OrthoDB" id="2186918at2759"/>
<keyword evidence="5" id="KW-0804">Transcription</keyword>
<dbReference type="PANTHER" id="PTHR21297">
    <property type="entry name" value="DNA-DIRECTED RNA POLYMERASE II"/>
    <property type="match status" value="1"/>
</dbReference>
<dbReference type="AlphaFoldDB" id="A0A9Q0LMZ3"/>
<reference evidence="5" key="1">
    <citation type="submission" date="2022-10" db="EMBL/GenBank/DDBJ databases">
        <title>Novel sulphate-reducing endosymbionts in the free-living metamonad Anaeramoeba.</title>
        <authorList>
            <person name="Jerlstrom-Hultqvist J."/>
            <person name="Cepicka I."/>
            <person name="Gallot-Lavallee L."/>
            <person name="Salas-Leiva D."/>
            <person name="Curtis B.A."/>
            <person name="Zahonova K."/>
            <person name="Pipaliya S."/>
            <person name="Dacks J."/>
            <person name="Roger A.J."/>
        </authorList>
    </citation>
    <scope>NUCLEOTIDE SEQUENCE</scope>
    <source>
        <strain evidence="5">BMAN</strain>
    </source>
</reference>
<evidence type="ECO:0000313" key="6">
    <source>
        <dbReference type="Proteomes" id="UP001149090"/>
    </source>
</evidence>
<accession>A0A9Q0LMZ3</accession>
<evidence type="ECO:0000256" key="2">
    <source>
        <dbReference type="ARBA" id="ARBA00023242"/>
    </source>
</evidence>
<dbReference type="GO" id="GO:0000166">
    <property type="term" value="F:nucleotide binding"/>
    <property type="evidence" value="ECO:0007669"/>
    <property type="project" value="InterPro"/>
</dbReference>
<keyword evidence="6" id="KW-1185">Reference proteome</keyword>
<evidence type="ECO:0000256" key="3">
    <source>
        <dbReference type="ARBA" id="ARBA00025724"/>
    </source>
</evidence>
<dbReference type="InterPro" id="IPR045222">
    <property type="entry name" value="Rpb4-like"/>
</dbReference>
<dbReference type="InterPro" id="IPR006590">
    <property type="entry name" value="RNA_pol_Rpb4/RPC9_core"/>
</dbReference>
<dbReference type="InterPro" id="IPR010997">
    <property type="entry name" value="HRDC-like_sf"/>
</dbReference>
<comment type="caution">
    <text evidence="5">The sequence shown here is derived from an EMBL/GenBank/DDBJ whole genome shotgun (WGS) entry which is preliminary data.</text>
</comment>
<dbReference type="Pfam" id="PF03874">
    <property type="entry name" value="RNA_pol_Rpb4"/>
    <property type="match status" value="1"/>
</dbReference>
<dbReference type="GO" id="GO:0000428">
    <property type="term" value="C:DNA-directed RNA polymerase complex"/>
    <property type="evidence" value="ECO:0007669"/>
    <property type="project" value="UniProtKB-KW"/>
</dbReference>
<sequence length="130" mass="15254">MSEIEIPKEFEDKVFLTNSEVLFILKHKNERMINEQNETQTAKEGQIKTMEYLKEFDNFHTKEAVTGFRNTGLDLEPYELVYLANLAPETYDEAISLIPSLKNYDDEKITSILDSLSKYMNKNQDEYLDN</sequence>
<keyword evidence="2" id="KW-0539">Nucleus</keyword>
<dbReference type="OMA" id="KHKNERM"/>
<dbReference type="Proteomes" id="UP001149090">
    <property type="component" value="Unassembled WGS sequence"/>
</dbReference>
<dbReference type="GO" id="GO:0006352">
    <property type="term" value="P:DNA-templated transcription initiation"/>
    <property type="evidence" value="ECO:0007669"/>
    <property type="project" value="InterPro"/>
</dbReference>
<feature type="domain" description="RNA polymerase Rpb4/RPC9 core" evidence="4">
    <location>
        <begin position="8"/>
        <end position="123"/>
    </location>
</feature>
<evidence type="ECO:0000313" key="5">
    <source>
        <dbReference type="EMBL" id="KAJ5075872.1"/>
    </source>
</evidence>
<dbReference type="Gene3D" id="1.20.1250.40">
    <property type="match status" value="1"/>
</dbReference>
<name>A0A9Q0LMZ3_ANAIG</name>
<comment type="similarity">
    <text evidence="3">Belongs to the eukaryotic RPB4 RNA polymerase subunit family.</text>
</comment>
<organism evidence="5 6">
    <name type="scientific">Anaeramoeba ignava</name>
    <name type="common">Anaerobic marine amoeba</name>
    <dbReference type="NCBI Taxonomy" id="1746090"/>
    <lineage>
        <taxon>Eukaryota</taxon>
        <taxon>Metamonada</taxon>
        <taxon>Anaeramoebidae</taxon>
        <taxon>Anaeramoeba</taxon>
    </lineage>
</organism>
<evidence type="ECO:0000256" key="1">
    <source>
        <dbReference type="ARBA" id="ARBA00004123"/>
    </source>
</evidence>
<keyword evidence="5" id="KW-0240">DNA-directed RNA polymerase</keyword>